<dbReference type="PIRSF" id="PIRSF002703">
    <property type="entry name" value="Thaumatin"/>
    <property type="match status" value="1"/>
</dbReference>
<dbReference type="PRINTS" id="PR00347">
    <property type="entry name" value="THAUMATIN"/>
</dbReference>
<evidence type="ECO:0000256" key="2">
    <source>
        <dbReference type="ARBA" id="ARBA00023157"/>
    </source>
</evidence>
<dbReference type="Gene3D" id="2.60.110.10">
    <property type="entry name" value="Thaumatin"/>
    <property type="match status" value="1"/>
</dbReference>
<feature type="disulfide bond" evidence="3">
    <location>
        <begin position="141"/>
        <end position="225"/>
    </location>
</feature>
<protein>
    <submittedName>
        <fullName evidence="5">Thaumatin-like protein</fullName>
    </submittedName>
</protein>
<feature type="disulfide bond" evidence="3">
    <location>
        <begin position="34"/>
        <end position="236"/>
    </location>
</feature>
<evidence type="ECO:0000313" key="6">
    <source>
        <dbReference type="Proteomes" id="UP000236291"/>
    </source>
</evidence>
<evidence type="ECO:0000256" key="3">
    <source>
        <dbReference type="PIRSR" id="PIRSR002703-1"/>
    </source>
</evidence>
<dbReference type="PROSITE" id="PS00316">
    <property type="entry name" value="THAUMATIN_1"/>
    <property type="match status" value="1"/>
</dbReference>
<dbReference type="InterPro" id="IPR001938">
    <property type="entry name" value="Thaumatin"/>
</dbReference>
<dbReference type="FunFam" id="2.60.110.10:FF:000003">
    <property type="entry name" value="Thaumatin I"/>
    <property type="match status" value="1"/>
</dbReference>
<feature type="disulfide bond" evidence="3">
    <location>
        <begin position="146"/>
        <end position="208"/>
    </location>
</feature>
<organism evidence="5 6">
    <name type="scientific">Trifolium pratense</name>
    <name type="common">Red clover</name>
    <dbReference type="NCBI Taxonomy" id="57577"/>
    <lineage>
        <taxon>Eukaryota</taxon>
        <taxon>Viridiplantae</taxon>
        <taxon>Streptophyta</taxon>
        <taxon>Embryophyta</taxon>
        <taxon>Tracheophyta</taxon>
        <taxon>Spermatophyta</taxon>
        <taxon>Magnoliopsida</taxon>
        <taxon>eudicotyledons</taxon>
        <taxon>Gunneridae</taxon>
        <taxon>Pentapetalae</taxon>
        <taxon>rosids</taxon>
        <taxon>fabids</taxon>
        <taxon>Fabales</taxon>
        <taxon>Fabaceae</taxon>
        <taxon>Papilionoideae</taxon>
        <taxon>50 kb inversion clade</taxon>
        <taxon>NPAAA clade</taxon>
        <taxon>Hologalegina</taxon>
        <taxon>IRL clade</taxon>
        <taxon>Trifolieae</taxon>
        <taxon>Trifolium</taxon>
    </lineage>
</organism>
<sequence length="237" mass="25407">MAIIMKRNFSIFLFIAITSIAAAQAGSFNITNKCNYTVWAAAFPGGGVKLNTGESWNMNITNGTSNARIWGRTNCTFDNLGLGKCQTGDCNGTLACQTIGTPPNTILEFSLNAYNDLDFYDVSLVQGFNIPIKLTPSFNSCGTVNCTADIIGECPTQLQVPGGCNNPCTTFNTPEYCCNSVARSAVVATNASATCAPTSYSKFFKERCPYAYSYPKDDATSTYSCMGGTTYDVVFCP</sequence>
<dbReference type="Pfam" id="PF00314">
    <property type="entry name" value="Thaumatin"/>
    <property type="match status" value="1"/>
</dbReference>
<name>A0A2K3NJ65_TRIPR</name>
<comment type="caution">
    <text evidence="5">The sequence shown here is derived from an EMBL/GenBank/DDBJ whole genome shotgun (WGS) entry which is preliminary data.</text>
</comment>
<dbReference type="SUPFAM" id="SSF49870">
    <property type="entry name" value="Osmotin, thaumatin-like protein"/>
    <property type="match status" value="1"/>
</dbReference>
<dbReference type="SMART" id="SM00205">
    <property type="entry name" value="THN"/>
    <property type="match status" value="1"/>
</dbReference>
<comment type="similarity">
    <text evidence="1">Belongs to the thaumatin family.</text>
</comment>
<feature type="disulfide bond" evidence="3">
    <location>
        <begin position="90"/>
        <end position="96"/>
    </location>
</feature>
<evidence type="ECO:0000256" key="1">
    <source>
        <dbReference type="ARBA" id="ARBA00010607"/>
    </source>
</evidence>
<accession>A0A2K3NJ65</accession>
<evidence type="ECO:0000313" key="5">
    <source>
        <dbReference type="EMBL" id="PNY03085.1"/>
    </source>
</evidence>
<dbReference type="InterPro" id="IPR037176">
    <property type="entry name" value="Osmotin/thaumatin-like_sf"/>
</dbReference>
<feature type="chain" id="PRO_5014378557" evidence="4">
    <location>
        <begin position="26"/>
        <end position="237"/>
    </location>
</feature>
<dbReference type="EMBL" id="ASHM01022185">
    <property type="protein sequence ID" value="PNY03085.1"/>
    <property type="molecule type" value="Genomic_DNA"/>
</dbReference>
<reference evidence="5 6" key="2">
    <citation type="journal article" date="2017" name="Front. Plant Sci.">
        <title>Gene Classification and Mining of Molecular Markers Useful in Red Clover (Trifolium pratense) Breeding.</title>
        <authorList>
            <person name="Istvanek J."/>
            <person name="Dluhosova J."/>
            <person name="Dluhos P."/>
            <person name="Patkova L."/>
            <person name="Nedelnik J."/>
            <person name="Repkova J."/>
        </authorList>
    </citation>
    <scope>NUCLEOTIDE SEQUENCE [LARGE SCALE GENOMIC DNA]</scope>
    <source>
        <strain evidence="6">cv. Tatra</strain>
        <tissue evidence="5">Young leaves</tissue>
    </source>
</reference>
<dbReference type="InterPro" id="IPR017949">
    <property type="entry name" value="Thaumatin_CS"/>
</dbReference>
<feature type="disulfide bond" evidence="3">
    <location>
        <begin position="168"/>
        <end position="177"/>
    </location>
</feature>
<proteinExistence type="inferred from homology"/>
<feature type="disulfide bond" evidence="3">
    <location>
        <begin position="75"/>
        <end position="85"/>
    </location>
</feature>
<feature type="disulfide bond" evidence="3">
    <location>
        <begin position="178"/>
        <end position="195"/>
    </location>
</feature>
<keyword evidence="2 3" id="KW-1015">Disulfide bond</keyword>
<keyword evidence="4" id="KW-0732">Signal</keyword>
<gene>
    <name evidence="5" type="ORF">L195_g026408</name>
</gene>
<reference evidence="5 6" key="1">
    <citation type="journal article" date="2014" name="Am. J. Bot.">
        <title>Genome assembly and annotation for red clover (Trifolium pratense; Fabaceae).</title>
        <authorList>
            <person name="Istvanek J."/>
            <person name="Jaros M."/>
            <person name="Krenek A."/>
            <person name="Repkova J."/>
        </authorList>
    </citation>
    <scope>NUCLEOTIDE SEQUENCE [LARGE SCALE GENOMIC DNA]</scope>
    <source>
        <strain evidence="6">cv. Tatra</strain>
        <tissue evidence="5">Young leaves</tissue>
    </source>
</reference>
<feature type="disulfide bond" evidence="3">
    <location>
        <begin position="154"/>
        <end position="164"/>
    </location>
</feature>
<dbReference type="Proteomes" id="UP000236291">
    <property type="component" value="Unassembled WGS sequence"/>
</dbReference>
<feature type="signal peptide" evidence="4">
    <location>
        <begin position="1"/>
        <end position="25"/>
    </location>
</feature>
<dbReference type="STRING" id="57577.A0A2K3NJ65"/>
<dbReference type="PROSITE" id="PS51367">
    <property type="entry name" value="THAUMATIN_2"/>
    <property type="match status" value="1"/>
</dbReference>
<dbReference type="PANTHER" id="PTHR31048">
    <property type="entry name" value="OS03G0233200 PROTEIN"/>
    <property type="match status" value="1"/>
</dbReference>
<dbReference type="AlphaFoldDB" id="A0A2K3NJ65"/>
<evidence type="ECO:0000256" key="4">
    <source>
        <dbReference type="SAM" id="SignalP"/>
    </source>
</evidence>